<proteinExistence type="predicted"/>
<dbReference type="HOGENOM" id="CLU_110723_2_0_7"/>
<dbReference type="KEGG" id="dba:Dbac_2435"/>
<keyword evidence="1" id="KW-0472">Membrane</keyword>
<name>C7LRK6_DESBD</name>
<feature type="transmembrane region" description="Helical" evidence="1">
    <location>
        <begin position="118"/>
        <end position="139"/>
    </location>
</feature>
<evidence type="ECO:0000256" key="1">
    <source>
        <dbReference type="SAM" id="Phobius"/>
    </source>
</evidence>
<dbReference type="InterPro" id="IPR021306">
    <property type="entry name" value="DUF2878"/>
</dbReference>
<dbReference type="STRING" id="525897.Dbac_2435"/>
<evidence type="ECO:0000313" key="2">
    <source>
        <dbReference type="EMBL" id="ACU90514.1"/>
    </source>
</evidence>
<dbReference type="EMBL" id="CP001629">
    <property type="protein sequence ID" value="ACU90514.1"/>
    <property type="molecule type" value="Genomic_DNA"/>
</dbReference>
<evidence type="ECO:0000313" key="3">
    <source>
        <dbReference type="Proteomes" id="UP000002216"/>
    </source>
</evidence>
<organism evidence="2 3">
    <name type="scientific">Desulfomicrobium baculatum (strain DSM 4028 / VKM B-1378 / X)</name>
    <name type="common">Desulfovibrio baculatus</name>
    <dbReference type="NCBI Taxonomy" id="525897"/>
    <lineage>
        <taxon>Bacteria</taxon>
        <taxon>Pseudomonadati</taxon>
        <taxon>Thermodesulfobacteriota</taxon>
        <taxon>Desulfovibrionia</taxon>
        <taxon>Desulfovibrionales</taxon>
        <taxon>Desulfomicrobiaceae</taxon>
        <taxon>Desulfomicrobium</taxon>
    </lineage>
</organism>
<keyword evidence="3" id="KW-1185">Reference proteome</keyword>
<gene>
    <name evidence="2" type="ordered locus">Dbac_2435</name>
</gene>
<keyword evidence="1" id="KW-0812">Transmembrane</keyword>
<dbReference type="Pfam" id="PF11086">
    <property type="entry name" value="DUF2878"/>
    <property type="match status" value="1"/>
</dbReference>
<accession>C7LRK6</accession>
<protein>
    <recommendedName>
        <fullName evidence="4">DUF2878 domain-containing protein</fullName>
    </recommendedName>
</protein>
<feature type="transmembrane region" description="Helical" evidence="1">
    <location>
        <begin position="20"/>
        <end position="47"/>
    </location>
</feature>
<feature type="transmembrane region" description="Helical" evidence="1">
    <location>
        <begin position="151"/>
        <end position="170"/>
    </location>
</feature>
<reference evidence="2 3" key="1">
    <citation type="journal article" date="2009" name="Stand. Genomic Sci.">
        <title>Complete genome sequence of Desulfomicrobium baculatum type strain (X).</title>
        <authorList>
            <person name="Copeland A."/>
            <person name="Spring S."/>
            <person name="Goker M."/>
            <person name="Schneider S."/>
            <person name="Lapidus A."/>
            <person name="Del Rio T.G."/>
            <person name="Tice H."/>
            <person name="Cheng J.F."/>
            <person name="Chen F."/>
            <person name="Nolan M."/>
            <person name="Bruce D."/>
            <person name="Goodwin L."/>
            <person name="Pitluck S."/>
            <person name="Ivanova N."/>
            <person name="Mavrommatis K."/>
            <person name="Ovchinnikova G."/>
            <person name="Pati A."/>
            <person name="Chen A."/>
            <person name="Palaniappan K."/>
            <person name="Land M."/>
            <person name="Hauser L."/>
            <person name="Chang Y.J."/>
            <person name="Jeffries C.C."/>
            <person name="Meincke L."/>
            <person name="Sims D."/>
            <person name="Brettin T."/>
            <person name="Detter J.C."/>
            <person name="Han C."/>
            <person name="Chain P."/>
            <person name="Bristow J."/>
            <person name="Eisen J.A."/>
            <person name="Markowitz V."/>
            <person name="Hugenholtz P."/>
            <person name="Kyrpides N.C."/>
            <person name="Klenk H.P."/>
            <person name="Lucas S."/>
        </authorList>
    </citation>
    <scope>NUCLEOTIDE SEQUENCE [LARGE SCALE GENOMIC DNA]</scope>
    <source>
        <strain evidence="3">DSM 4028 / VKM B-1378 / X</strain>
    </source>
</reference>
<dbReference type="eggNOG" id="ENOG5032ZK4">
    <property type="taxonomic scope" value="Bacteria"/>
</dbReference>
<sequence length="186" mass="20352">MMLGPMWTKLINFGLFQAGWFACVLGAAFGQVWLGTGLGVVFVMTHLALVPNRAGEMRLLIFALCVGLVVDSVHMRTGALVFFEGNVFPGLAPPWILVLWMQIASTLRFSLSWLEGRYVFGCFLGACCGVLAYAAGVRLGAAGFGTDSTRALLQIGFGWGLALPFLLLVARRISRGHETERYQIFW</sequence>
<keyword evidence="1" id="KW-1133">Transmembrane helix</keyword>
<dbReference type="AlphaFoldDB" id="C7LRK6"/>
<dbReference type="Proteomes" id="UP000002216">
    <property type="component" value="Chromosome"/>
</dbReference>
<evidence type="ECO:0008006" key="4">
    <source>
        <dbReference type="Google" id="ProtNLM"/>
    </source>
</evidence>